<feature type="transmembrane region" description="Helical" evidence="9">
    <location>
        <begin position="150"/>
        <end position="179"/>
    </location>
</feature>
<feature type="transmembrane region" description="Helical" evidence="9">
    <location>
        <begin position="21"/>
        <end position="39"/>
    </location>
</feature>
<evidence type="ECO:0000256" key="1">
    <source>
        <dbReference type="ARBA" id="ARBA00004429"/>
    </source>
</evidence>
<evidence type="ECO:0000259" key="10">
    <source>
        <dbReference type="Pfam" id="PF04290"/>
    </source>
</evidence>
<name>A0A3S2Y027_9PROT</name>
<evidence type="ECO:0000256" key="9">
    <source>
        <dbReference type="RuleBase" id="RU369079"/>
    </source>
</evidence>
<dbReference type="PANTHER" id="PTHR35011">
    <property type="entry name" value="2,3-DIKETO-L-GULONATE TRAP TRANSPORTER SMALL PERMEASE PROTEIN YIAM"/>
    <property type="match status" value="1"/>
</dbReference>
<dbReference type="GO" id="GO:0022857">
    <property type="term" value="F:transmembrane transporter activity"/>
    <property type="evidence" value="ECO:0007669"/>
    <property type="project" value="UniProtKB-UniRule"/>
</dbReference>
<dbReference type="InterPro" id="IPR007387">
    <property type="entry name" value="TRAP_DctQ"/>
</dbReference>
<comment type="caution">
    <text evidence="11">The sequence shown here is derived from an EMBL/GenBank/DDBJ whole genome shotgun (WGS) entry which is preliminary data.</text>
</comment>
<organism evidence="11 12">
    <name type="scientific">Hwanghaeella grinnelliae</name>
    <dbReference type="NCBI Taxonomy" id="2500179"/>
    <lineage>
        <taxon>Bacteria</taxon>
        <taxon>Pseudomonadati</taxon>
        <taxon>Pseudomonadota</taxon>
        <taxon>Alphaproteobacteria</taxon>
        <taxon>Rhodospirillales</taxon>
        <taxon>Rhodospirillaceae</taxon>
        <taxon>Hwanghaeella</taxon>
    </lineage>
</organism>
<keyword evidence="3" id="KW-1003">Cell membrane</keyword>
<dbReference type="Pfam" id="PF04290">
    <property type="entry name" value="DctQ"/>
    <property type="match status" value="1"/>
</dbReference>
<accession>A0A3S2Y027</accession>
<dbReference type="EMBL" id="SADE01000004">
    <property type="protein sequence ID" value="RVU33818.1"/>
    <property type="molecule type" value="Genomic_DNA"/>
</dbReference>
<keyword evidence="7 9" id="KW-0472">Membrane</keyword>
<comment type="subunit">
    <text evidence="9">The complex comprises the extracytoplasmic solute receptor protein and the two transmembrane proteins.</text>
</comment>
<feature type="transmembrane region" description="Helical" evidence="9">
    <location>
        <begin position="68"/>
        <end position="87"/>
    </location>
</feature>
<evidence type="ECO:0000313" key="11">
    <source>
        <dbReference type="EMBL" id="RVU33818.1"/>
    </source>
</evidence>
<evidence type="ECO:0000256" key="8">
    <source>
        <dbReference type="ARBA" id="ARBA00038436"/>
    </source>
</evidence>
<keyword evidence="5 9" id="KW-0812">Transmembrane</keyword>
<comment type="similarity">
    <text evidence="8 9">Belongs to the TRAP transporter small permease family.</text>
</comment>
<sequence>MSIILKMANYIDVLPRRIGMAGGWLILPLIAIIMFDVVTRKIDFLRIGMSELSWYWLIEPIKLQDLEWHLHGVLLLLSFGFGYLVNAHVRVDIFREKLTARSQAKVELFGLLVFAVPYLLTVLYYAWIFVHASYTQGEGSESLTGIPVRWIVKSFTIYGFTLAFLAVLTTMIRLCAYLWGGPEMHRQARDDLQIFAIDDDHEGHQGHSLPEETSHTKPFA</sequence>
<dbReference type="Proteomes" id="UP000287447">
    <property type="component" value="Unassembled WGS sequence"/>
</dbReference>
<comment type="subcellular location">
    <subcellularLocation>
        <location evidence="1 9">Cell inner membrane</location>
        <topology evidence="1 9">Multi-pass membrane protein</topology>
    </subcellularLocation>
</comment>
<feature type="transmembrane region" description="Helical" evidence="9">
    <location>
        <begin position="108"/>
        <end position="130"/>
    </location>
</feature>
<feature type="domain" description="Tripartite ATP-independent periplasmic transporters DctQ component" evidence="10">
    <location>
        <begin position="31"/>
        <end position="174"/>
    </location>
</feature>
<keyword evidence="6 9" id="KW-1133">Transmembrane helix</keyword>
<evidence type="ECO:0000256" key="3">
    <source>
        <dbReference type="ARBA" id="ARBA00022475"/>
    </source>
</evidence>
<dbReference type="PANTHER" id="PTHR35011:SF4">
    <property type="entry name" value="SLL1102 PROTEIN"/>
    <property type="match status" value="1"/>
</dbReference>
<gene>
    <name evidence="11" type="ORF">EOI86_22030</name>
</gene>
<protein>
    <recommendedName>
        <fullName evidence="9">TRAP transporter small permease protein</fullName>
    </recommendedName>
</protein>
<dbReference type="GO" id="GO:0005886">
    <property type="term" value="C:plasma membrane"/>
    <property type="evidence" value="ECO:0007669"/>
    <property type="project" value="UniProtKB-SubCell"/>
</dbReference>
<dbReference type="OrthoDB" id="9794346at2"/>
<keyword evidence="2 9" id="KW-0813">Transport</keyword>
<comment type="function">
    <text evidence="9">Part of the tripartite ATP-independent periplasmic (TRAP) transport system.</text>
</comment>
<evidence type="ECO:0000256" key="4">
    <source>
        <dbReference type="ARBA" id="ARBA00022519"/>
    </source>
</evidence>
<dbReference type="AlphaFoldDB" id="A0A3S2Y027"/>
<evidence type="ECO:0000256" key="2">
    <source>
        <dbReference type="ARBA" id="ARBA00022448"/>
    </source>
</evidence>
<dbReference type="InterPro" id="IPR055348">
    <property type="entry name" value="DctQ"/>
</dbReference>
<proteinExistence type="inferred from homology"/>
<dbReference type="RefSeq" id="WP_127767848.1">
    <property type="nucleotide sequence ID" value="NZ_SADE01000004.1"/>
</dbReference>
<keyword evidence="4 9" id="KW-0997">Cell inner membrane</keyword>
<reference evidence="12" key="1">
    <citation type="submission" date="2019-01" db="EMBL/GenBank/DDBJ databases">
        <title>Gri0909 isolated from a small marine red alga.</title>
        <authorList>
            <person name="Kim J."/>
            <person name="Jeong S.E."/>
            <person name="Jeon C.O."/>
        </authorList>
    </citation>
    <scope>NUCLEOTIDE SEQUENCE [LARGE SCALE GENOMIC DNA]</scope>
    <source>
        <strain evidence="12">Gri0909</strain>
    </source>
</reference>
<evidence type="ECO:0000256" key="7">
    <source>
        <dbReference type="ARBA" id="ARBA00023136"/>
    </source>
</evidence>
<evidence type="ECO:0000256" key="6">
    <source>
        <dbReference type="ARBA" id="ARBA00022989"/>
    </source>
</evidence>
<evidence type="ECO:0000313" key="12">
    <source>
        <dbReference type="Proteomes" id="UP000287447"/>
    </source>
</evidence>
<keyword evidence="12" id="KW-1185">Reference proteome</keyword>
<evidence type="ECO:0000256" key="5">
    <source>
        <dbReference type="ARBA" id="ARBA00022692"/>
    </source>
</evidence>